<keyword evidence="3" id="KW-0732">Signal</keyword>
<evidence type="ECO:0000256" key="3">
    <source>
        <dbReference type="ARBA" id="ARBA00022729"/>
    </source>
</evidence>
<gene>
    <name evidence="6" type="ORF">ND2E_0205</name>
</gene>
<keyword evidence="4" id="KW-0472">Membrane</keyword>
<dbReference type="Pfam" id="PF06629">
    <property type="entry name" value="MipA"/>
    <property type="match status" value="1"/>
</dbReference>
<proteinExistence type="inferred from homology"/>
<keyword evidence="5" id="KW-0998">Cell outer membrane</keyword>
<dbReference type="GO" id="GO:0009279">
    <property type="term" value="C:cell outer membrane"/>
    <property type="evidence" value="ECO:0007669"/>
    <property type="project" value="UniProtKB-SubCell"/>
</dbReference>
<name>A0A099KFW8_COLPS</name>
<evidence type="ECO:0000256" key="4">
    <source>
        <dbReference type="ARBA" id="ARBA00023136"/>
    </source>
</evidence>
<dbReference type="Gene3D" id="2.40.160.20">
    <property type="match status" value="1"/>
</dbReference>
<evidence type="ECO:0000256" key="5">
    <source>
        <dbReference type="ARBA" id="ARBA00023237"/>
    </source>
</evidence>
<comment type="caution">
    <text evidence="6">The sequence shown here is derived from an EMBL/GenBank/DDBJ whole genome shotgun (WGS) entry which is preliminary data.</text>
</comment>
<dbReference type="AlphaFoldDB" id="A0A099KFW8"/>
<evidence type="ECO:0000313" key="6">
    <source>
        <dbReference type="EMBL" id="KGJ88912.1"/>
    </source>
</evidence>
<dbReference type="EMBL" id="JQED01000042">
    <property type="protein sequence ID" value="KGJ88912.1"/>
    <property type="molecule type" value="Genomic_DNA"/>
</dbReference>
<comment type="subcellular location">
    <subcellularLocation>
        <location evidence="1">Cell outer membrane</location>
    </subcellularLocation>
</comment>
<evidence type="ECO:0000256" key="1">
    <source>
        <dbReference type="ARBA" id="ARBA00004442"/>
    </source>
</evidence>
<dbReference type="SUPFAM" id="SSF56925">
    <property type="entry name" value="OMPA-like"/>
    <property type="match status" value="1"/>
</dbReference>
<dbReference type="OrthoDB" id="8562138at2"/>
<evidence type="ECO:0000313" key="7">
    <source>
        <dbReference type="Proteomes" id="UP000029843"/>
    </source>
</evidence>
<comment type="similarity">
    <text evidence="2">Belongs to the MipA/OmpV family.</text>
</comment>
<sequence length="318" mass="36350" precursor="true">MITFCKYALCFAMFFKKNTFRQLQNQSFSWLLVMCLLLFSSLSYGQESSDKQDNSANKPVIKDEFEWQIILDLSLIYDPTIIAGIEQEELSHYLLPGLLVDISYKGFYLQTNQRRSHVLLGGTELGYQLLIENDWQLDLILKAYMQGYDSQSLIDYGGGDPELLSGLKEREVTIGAAVRYSRYFEDALFRLDFAYGSSGEDENENHVGGLIIDSFYSYLLPYKNWDIYLGAGLSYFSQDIINYYIGVSPDEVLATRPEYQAEAGLRAQAEVYAQYPVSESWSFHTGITHSYFSKNVKDSPLVDTNQVTQVTLGVMYVF</sequence>
<protein>
    <submittedName>
        <fullName evidence="6">MltA-interacting MipA family protein</fullName>
    </submittedName>
</protein>
<accession>A0A099KFW8</accession>
<dbReference type="InterPro" id="IPR011250">
    <property type="entry name" value="OMP/PagP_B-barrel"/>
</dbReference>
<dbReference type="Proteomes" id="UP000029843">
    <property type="component" value="Unassembled WGS sequence"/>
</dbReference>
<reference evidence="6 7" key="1">
    <citation type="submission" date="2014-08" db="EMBL/GenBank/DDBJ databases">
        <title>Genomic and Phenotypic Diversity of Colwellia psychrerythraea strains from Disparate Marine Basins.</title>
        <authorList>
            <person name="Techtmann S.M."/>
            <person name="Stelling S.C."/>
            <person name="Utturkar S.M."/>
            <person name="Alshibli N."/>
            <person name="Harris A."/>
            <person name="Brown S.D."/>
            <person name="Hazen T.C."/>
        </authorList>
    </citation>
    <scope>NUCLEOTIDE SEQUENCE [LARGE SCALE GENOMIC DNA]</scope>
    <source>
        <strain evidence="6 7">ND2E</strain>
    </source>
</reference>
<evidence type="ECO:0000256" key="2">
    <source>
        <dbReference type="ARBA" id="ARBA00005722"/>
    </source>
</evidence>
<dbReference type="PANTHER" id="PTHR38776:SF1">
    <property type="entry name" value="MLTA-INTERACTING PROTEIN-RELATED"/>
    <property type="match status" value="1"/>
</dbReference>
<organism evidence="6 7">
    <name type="scientific">Colwellia psychrerythraea</name>
    <name type="common">Vibrio psychroerythus</name>
    <dbReference type="NCBI Taxonomy" id="28229"/>
    <lineage>
        <taxon>Bacteria</taxon>
        <taxon>Pseudomonadati</taxon>
        <taxon>Pseudomonadota</taxon>
        <taxon>Gammaproteobacteria</taxon>
        <taxon>Alteromonadales</taxon>
        <taxon>Colwelliaceae</taxon>
        <taxon>Colwellia</taxon>
    </lineage>
</organism>
<dbReference type="PANTHER" id="PTHR38776">
    <property type="entry name" value="MLTA-INTERACTING PROTEIN-RELATED"/>
    <property type="match status" value="1"/>
</dbReference>
<dbReference type="PATRIC" id="fig|28229.4.peg.3145"/>
<dbReference type="InterPro" id="IPR010583">
    <property type="entry name" value="MipA"/>
</dbReference>